<evidence type="ECO:0000313" key="1">
    <source>
        <dbReference type="EMBL" id="RVU54959.1"/>
    </source>
</evidence>
<name>A0A437S7C2_9FIRM</name>
<dbReference type="InterPro" id="IPR054688">
    <property type="entry name" value="CD1247_N"/>
</dbReference>
<organism evidence="1 2">
    <name type="scientific">Anaerosphaera multitolerans</name>
    <dbReference type="NCBI Taxonomy" id="2487351"/>
    <lineage>
        <taxon>Bacteria</taxon>
        <taxon>Bacillati</taxon>
        <taxon>Bacillota</taxon>
        <taxon>Tissierellia</taxon>
        <taxon>Tissierellales</taxon>
        <taxon>Peptoniphilaceae</taxon>
        <taxon>Anaerosphaera</taxon>
    </lineage>
</organism>
<dbReference type="Proteomes" id="UP000288812">
    <property type="component" value="Unassembled WGS sequence"/>
</dbReference>
<dbReference type="NCBIfam" id="NF045650">
    <property type="entry name" value="CD1247_Nterm"/>
    <property type="match status" value="1"/>
</dbReference>
<comment type="caution">
    <text evidence="1">The sequence shown here is derived from an EMBL/GenBank/DDBJ whole genome shotgun (WGS) entry which is preliminary data.</text>
</comment>
<gene>
    <name evidence="1" type="ORF">EF514_05075</name>
</gene>
<reference evidence="1 2" key="1">
    <citation type="submission" date="2018-11" db="EMBL/GenBank/DDBJ databases">
        <title>Genome sequencing and assembly of Anaerosphaera sp. nov., GS7-6-2.</title>
        <authorList>
            <person name="Rettenmaier R."/>
            <person name="Liebl W."/>
            <person name="Zverlov V."/>
        </authorList>
    </citation>
    <scope>NUCLEOTIDE SEQUENCE [LARGE SCALE GENOMIC DNA]</scope>
    <source>
        <strain evidence="1 2">GS7-6-2</strain>
    </source>
</reference>
<dbReference type="RefSeq" id="WP_127724341.1">
    <property type="nucleotide sequence ID" value="NZ_RLIH01000005.1"/>
</dbReference>
<dbReference type="OrthoDB" id="2381377at2"/>
<dbReference type="AlphaFoldDB" id="A0A437S7C2"/>
<sequence>MENIINRIAYLEGLAEGYEIDDESKEGRLIYELIDIIAEMAEEVKIYQDEMEEYVDIIEEDLSSLEEYVYDDFDEDYDSYDDFDFDDDFYFEEDLDDELEENCDCGHCNEEENN</sequence>
<dbReference type="EMBL" id="RLIH01000005">
    <property type="protein sequence ID" value="RVU54959.1"/>
    <property type="molecule type" value="Genomic_DNA"/>
</dbReference>
<accession>A0A437S7C2</accession>
<keyword evidence="2" id="KW-1185">Reference proteome</keyword>
<evidence type="ECO:0000313" key="2">
    <source>
        <dbReference type="Proteomes" id="UP000288812"/>
    </source>
</evidence>
<protein>
    <submittedName>
        <fullName evidence="1">Uncharacterized protein</fullName>
    </submittedName>
</protein>
<proteinExistence type="predicted"/>